<dbReference type="GO" id="GO:0005694">
    <property type="term" value="C:chromosome"/>
    <property type="evidence" value="ECO:0007669"/>
    <property type="project" value="InterPro"/>
</dbReference>
<keyword evidence="1" id="KW-0238">DNA-binding</keyword>
<reference evidence="3 4" key="1">
    <citation type="submission" date="2016-07" db="EMBL/GenBank/DDBJ databases">
        <title>Pervasive Adenine N6-methylation of Active Genes in Fungi.</title>
        <authorList>
            <consortium name="DOE Joint Genome Institute"/>
            <person name="Mondo S.J."/>
            <person name="Dannebaum R.O."/>
            <person name="Kuo R.C."/>
            <person name="Labutti K."/>
            <person name="Haridas S."/>
            <person name="Kuo A."/>
            <person name="Salamov A."/>
            <person name="Ahrendt S.R."/>
            <person name="Lipzen A."/>
            <person name="Sullivan W."/>
            <person name="Andreopoulos W.B."/>
            <person name="Clum A."/>
            <person name="Lindquist E."/>
            <person name="Daum C."/>
            <person name="Ramamoorthy G.K."/>
            <person name="Gryganskyi A."/>
            <person name="Culley D."/>
            <person name="Magnuson J.K."/>
            <person name="James T.Y."/>
            <person name="O'Malley M.A."/>
            <person name="Stajich J.E."/>
            <person name="Spatafora J.W."/>
            <person name="Visel A."/>
            <person name="Grigoriev I.V."/>
        </authorList>
    </citation>
    <scope>NUCLEOTIDE SEQUENCE [LARGE SCALE GENOMIC DNA]</scope>
    <source>
        <strain evidence="3 4">CBS 931.73</strain>
    </source>
</reference>
<dbReference type="GO" id="GO:0007059">
    <property type="term" value="P:chromosome segregation"/>
    <property type="evidence" value="ECO:0007669"/>
    <property type="project" value="TreeGrafter"/>
</dbReference>
<dbReference type="InterPro" id="IPR018521">
    <property type="entry name" value="TopoIB_AS"/>
</dbReference>
<dbReference type="OrthoDB" id="47179at2759"/>
<feature type="non-terminal residue" evidence="3">
    <location>
        <position position="1"/>
    </location>
</feature>
<dbReference type="GO" id="GO:0006260">
    <property type="term" value="P:DNA replication"/>
    <property type="evidence" value="ECO:0007669"/>
    <property type="project" value="TreeGrafter"/>
</dbReference>
<feature type="active site" description="O-(3'-phospho-DNA)-tyrosine intermediate" evidence="1">
    <location>
        <position position="65"/>
    </location>
</feature>
<dbReference type="InterPro" id="IPR025834">
    <property type="entry name" value="TopoI_C_dom"/>
</dbReference>
<accession>A0A1Y1VPW4</accession>
<dbReference type="GO" id="GO:0006265">
    <property type="term" value="P:DNA topological change"/>
    <property type="evidence" value="ECO:0007669"/>
    <property type="project" value="UniProtKB-UniRule"/>
</dbReference>
<dbReference type="PROSITE" id="PS00176">
    <property type="entry name" value="TOPO_IB_1"/>
    <property type="match status" value="1"/>
</dbReference>
<dbReference type="PANTHER" id="PTHR10290">
    <property type="entry name" value="DNA TOPOISOMERASE I"/>
    <property type="match status" value="1"/>
</dbReference>
<dbReference type="EMBL" id="MCFE01001330">
    <property type="protein sequence ID" value="ORX63351.1"/>
    <property type="molecule type" value="Genomic_DNA"/>
</dbReference>
<dbReference type="SUPFAM" id="SSF56349">
    <property type="entry name" value="DNA breaking-rejoining enzymes"/>
    <property type="match status" value="1"/>
</dbReference>
<organism evidence="3 4">
    <name type="scientific">Basidiobolus meristosporus CBS 931.73</name>
    <dbReference type="NCBI Taxonomy" id="1314790"/>
    <lineage>
        <taxon>Eukaryota</taxon>
        <taxon>Fungi</taxon>
        <taxon>Fungi incertae sedis</taxon>
        <taxon>Zoopagomycota</taxon>
        <taxon>Entomophthoromycotina</taxon>
        <taxon>Basidiobolomycetes</taxon>
        <taxon>Basidiobolales</taxon>
        <taxon>Basidiobolaceae</taxon>
        <taxon>Basidiobolus</taxon>
    </lineage>
</organism>
<comment type="similarity">
    <text evidence="1">Belongs to the type IB topoisomerase family.</text>
</comment>
<dbReference type="AlphaFoldDB" id="A0A1Y1VPW4"/>
<feature type="domain" description="Topoisomerase I C-terminal" evidence="2">
    <location>
        <begin position="38"/>
        <end position="106"/>
    </location>
</feature>
<evidence type="ECO:0000256" key="1">
    <source>
        <dbReference type="PROSITE-ProRule" id="PRU01382"/>
    </source>
</evidence>
<dbReference type="PROSITE" id="PS52038">
    <property type="entry name" value="TOPO_IB_2"/>
    <property type="match status" value="1"/>
</dbReference>
<sequence>VDEKAKELKQEKKTGEVYAIKKNATVERLETAISKLTERILTTKTMMVDKDENKTTALGTSKINYIDPRISAAWCKKYDVPLEKIFNKSLREKFKWAMDVDEDWEF</sequence>
<dbReference type="InParanoid" id="A0A1Y1VPW4"/>
<dbReference type="GO" id="GO:0005730">
    <property type="term" value="C:nucleolus"/>
    <property type="evidence" value="ECO:0007669"/>
    <property type="project" value="TreeGrafter"/>
</dbReference>
<dbReference type="STRING" id="1314790.A0A1Y1VPW4"/>
<dbReference type="InterPro" id="IPR014727">
    <property type="entry name" value="TopoI_cat_a/b-sub_euk"/>
</dbReference>
<dbReference type="GO" id="GO:0003917">
    <property type="term" value="F:DNA topoisomerase type I (single strand cut, ATP-independent) activity"/>
    <property type="evidence" value="ECO:0007669"/>
    <property type="project" value="UniProtKB-UniRule"/>
</dbReference>
<comment type="catalytic activity">
    <reaction evidence="1">
        <text>ATP-independent breakage of single-stranded DNA, followed by passage and rejoining.</text>
        <dbReference type="EC" id="5.6.2.1"/>
    </reaction>
</comment>
<proteinExistence type="inferred from homology"/>
<keyword evidence="1" id="KW-0413">Isomerase</keyword>
<dbReference type="GO" id="GO:0003677">
    <property type="term" value="F:DNA binding"/>
    <property type="evidence" value="ECO:0007669"/>
    <property type="project" value="UniProtKB-UniRule"/>
</dbReference>
<gene>
    <name evidence="3" type="ORF">K493DRAFT_309762</name>
</gene>
<dbReference type="PANTHER" id="PTHR10290:SF3">
    <property type="entry name" value="DNA TOPOISOMERASE 1"/>
    <property type="match status" value="1"/>
</dbReference>
<keyword evidence="1" id="KW-0799">Topoisomerase</keyword>
<keyword evidence="4" id="KW-1185">Reference proteome</keyword>
<dbReference type="InterPro" id="IPR051062">
    <property type="entry name" value="Topoisomerase_IB"/>
</dbReference>
<dbReference type="Gene3D" id="1.10.132.10">
    <property type="match status" value="1"/>
</dbReference>
<comment type="caution">
    <text evidence="3">The sequence shown here is derived from an EMBL/GenBank/DDBJ whole genome shotgun (WGS) entry which is preliminary data.</text>
</comment>
<dbReference type="Pfam" id="PF14370">
    <property type="entry name" value="Topo_C_assoc"/>
    <property type="match status" value="1"/>
</dbReference>
<evidence type="ECO:0000313" key="4">
    <source>
        <dbReference type="Proteomes" id="UP000193498"/>
    </source>
</evidence>
<dbReference type="Proteomes" id="UP000193498">
    <property type="component" value="Unassembled WGS sequence"/>
</dbReference>
<name>A0A1Y1VPW4_9FUNG</name>
<dbReference type="InterPro" id="IPR011010">
    <property type="entry name" value="DNA_brk_join_enz"/>
</dbReference>
<protein>
    <recommendedName>
        <fullName evidence="2">Topoisomerase I C-terminal domain-containing protein</fullName>
    </recommendedName>
</protein>
<evidence type="ECO:0000313" key="3">
    <source>
        <dbReference type="EMBL" id="ORX63351.1"/>
    </source>
</evidence>
<evidence type="ECO:0000259" key="2">
    <source>
        <dbReference type="Pfam" id="PF14370"/>
    </source>
</evidence>